<gene>
    <name evidence="1" type="ORF">F0U60_16170</name>
</gene>
<accession>A0ABY9WNT3</accession>
<name>A0ABY9WNT3_9BACT</name>
<proteinExistence type="predicted"/>
<dbReference type="Proteomes" id="UP001611383">
    <property type="component" value="Chromosome"/>
</dbReference>
<reference evidence="1 2" key="1">
    <citation type="submission" date="2019-08" db="EMBL/GenBank/DDBJ databases">
        <title>Archangium and Cystobacter genomes.</title>
        <authorList>
            <person name="Chen I.-C.K."/>
            <person name="Wielgoss S."/>
        </authorList>
    </citation>
    <scope>NUCLEOTIDE SEQUENCE [LARGE SCALE GENOMIC DNA]</scope>
    <source>
        <strain evidence="1 2">Cbm 6</strain>
    </source>
</reference>
<evidence type="ECO:0000313" key="2">
    <source>
        <dbReference type="Proteomes" id="UP001611383"/>
    </source>
</evidence>
<evidence type="ECO:0000313" key="1">
    <source>
        <dbReference type="EMBL" id="WNG45464.1"/>
    </source>
</evidence>
<keyword evidence="2" id="KW-1185">Reference proteome</keyword>
<dbReference type="EMBL" id="CP043494">
    <property type="protein sequence ID" value="WNG45464.1"/>
    <property type="molecule type" value="Genomic_DNA"/>
</dbReference>
<dbReference type="RefSeq" id="WP_395820337.1">
    <property type="nucleotide sequence ID" value="NZ_CP043494.1"/>
</dbReference>
<organism evidence="1 2">
    <name type="scientific">Archangium minus</name>
    <dbReference type="NCBI Taxonomy" id="83450"/>
    <lineage>
        <taxon>Bacteria</taxon>
        <taxon>Pseudomonadati</taxon>
        <taxon>Myxococcota</taxon>
        <taxon>Myxococcia</taxon>
        <taxon>Myxococcales</taxon>
        <taxon>Cystobacterineae</taxon>
        <taxon>Archangiaceae</taxon>
        <taxon>Archangium</taxon>
    </lineage>
</organism>
<protein>
    <submittedName>
        <fullName evidence="1">Uncharacterized protein</fullName>
    </submittedName>
</protein>
<sequence length="119" mass="13743">MSATPKPPDLAYVLISDEYHIVMHSRESNIRTLAPHPTLEFYIEEITKDGLPLAEATFNTREEATAWFDSKAEPPAQTVIQIRGEHYLAAYYRNINHRALFPFTIVERRRKRSKDSPGE</sequence>